<gene>
    <name evidence="4" type="ORF">KIPB_015336</name>
</gene>
<sequence>GIPELYDSCPGADMTLHLRRRRNFIRYAYRYGLPIVPTLCFGEYELFSQLQRWKKLRKKLGKAVGILITYAC</sequence>
<proteinExistence type="inferred from homology"/>
<keyword evidence="5" id="KW-1185">Reference proteome</keyword>
<name>A0A9K3GRI9_9EUKA</name>
<dbReference type="AlphaFoldDB" id="A0A9K3GRI9"/>
<dbReference type="Pfam" id="PF03982">
    <property type="entry name" value="DAGAT"/>
    <property type="match status" value="1"/>
</dbReference>
<dbReference type="InterPro" id="IPR007130">
    <property type="entry name" value="DAGAT"/>
</dbReference>
<evidence type="ECO:0000256" key="3">
    <source>
        <dbReference type="ARBA" id="ARBA00023315"/>
    </source>
</evidence>
<evidence type="ECO:0000313" key="4">
    <source>
        <dbReference type="EMBL" id="GIQ91886.1"/>
    </source>
</evidence>
<reference evidence="4 5" key="1">
    <citation type="journal article" date="2018" name="PLoS ONE">
        <title>The draft genome of Kipferlia bialata reveals reductive genome evolution in fornicate parasites.</title>
        <authorList>
            <person name="Tanifuji G."/>
            <person name="Takabayashi S."/>
            <person name="Kume K."/>
            <person name="Takagi M."/>
            <person name="Nakayama T."/>
            <person name="Kamikawa R."/>
            <person name="Inagaki Y."/>
            <person name="Hashimoto T."/>
        </authorList>
    </citation>
    <scope>NUCLEOTIDE SEQUENCE [LARGE SCALE GENOMIC DNA]</scope>
    <source>
        <strain evidence="4">NY0173</strain>
    </source>
</reference>
<feature type="non-terminal residue" evidence="4">
    <location>
        <position position="72"/>
    </location>
</feature>
<comment type="similarity">
    <text evidence="1">Belongs to the diacylglycerol acyltransferase family.</text>
</comment>
<evidence type="ECO:0000256" key="2">
    <source>
        <dbReference type="ARBA" id="ARBA00022679"/>
    </source>
</evidence>
<feature type="non-terminal residue" evidence="4">
    <location>
        <position position="1"/>
    </location>
</feature>
<protein>
    <submittedName>
        <fullName evidence="4">Diacylglycerol acyltransferase</fullName>
    </submittedName>
</protein>
<accession>A0A9K3GRI9</accession>
<evidence type="ECO:0000313" key="5">
    <source>
        <dbReference type="Proteomes" id="UP000265618"/>
    </source>
</evidence>
<evidence type="ECO:0000256" key="1">
    <source>
        <dbReference type="ARBA" id="ARBA00005420"/>
    </source>
</evidence>
<keyword evidence="3 4" id="KW-0012">Acyltransferase</keyword>
<organism evidence="4 5">
    <name type="scientific">Kipferlia bialata</name>
    <dbReference type="NCBI Taxonomy" id="797122"/>
    <lineage>
        <taxon>Eukaryota</taxon>
        <taxon>Metamonada</taxon>
        <taxon>Carpediemonas-like organisms</taxon>
        <taxon>Kipferlia</taxon>
    </lineage>
</organism>
<dbReference type="EMBL" id="BDIP01008518">
    <property type="protein sequence ID" value="GIQ91886.1"/>
    <property type="molecule type" value="Genomic_DNA"/>
</dbReference>
<comment type="caution">
    <text evidence="4">The sequence shown here is derived from an EMBL/GenBank/DDBJ whole genome shotgun (WGS) entry which is preliminary data.</text>
</comment>
<dbReference type="GO" id="GO:0008374">
    <property type="term" value="F:O-acyltransferase activity"/>
    <property type="evidence" value="ECO:0007669"/>
    <property type="project" value="InterPro"/>
</dbReference>
<keyword evidence="2" id="KW-0808">Transferase</keyword>
<dbReference type="Proteomes" id="UP000265618">
    <property type="component" value="Unassembled WGS sequence"/>
</dbReference>